<accession>A0AAV7TP43</accession>
<gene>
    <name evidence="1" type="ORF">NDU88_003681</name>
</gene>
<dbReference type="Proteomes" id="UP001066276">
    <property type="component" value="Chromosome 3_2"/>
</dbReference>
<evidence type="ECO:0000313" key="2">
    <source>
        <dbReference type="Proteomes" id="UP001066276"/>
    </source>
</evidence>
<comment type="caution">
    <text evidence="1">The sequence shown here is derived from an EMBL/GenBank/DDBJ whole genome shotgun (WGS) entry which is preliminary data.</text>
</comment>
<protein>
    <submittedName>
        <fullName evidence="1">Uncharacterized protein</fullName>
    </submittedName>
</protein>
<dbReference type="EMBL" id="JANPWB010000006">
    <property type="protein sequence ID" value="KAJ1178435.1"/>
    <property type="molecule type" value="Genomic_DNA"/>
</dbReference>
<sequence length="69" mass="7611">MSQMPEGEPIVLSDSETLTLPPRPGPCAHFEPGYAPHYELGNLDEDINEEYDISSIFDDLEDASDLDTA</sequence>
<reference evidence="1" key="1">
    <citation type="journal article" date="2022" name="bioRxiv">
        <title>Sequencing and chromosome-scale assembly of the giantPleurodeles waltlgenome.</title>
        <authorList>
            <person name="Brown T."/>
            <person name="Elewa A."/>
            <person name="Iarovenko S."/>
            <person name="Subramanian E."/>
            <person name="Araus A.J."/>
            <person name="Petzold A."/>
            <person name="Susuki M."/>
            <person name="Suzuki K.-i.T."/>
            <person name="Hayashi T."/>
            <person name="Toyoda A."/>
            <person name="Oliveira C."/>
            <person name="Osipova E."/>
            <person name="Leigh N.D."/>
            <person name="Simon A."/>
            <person name="Yun M.H."/>
        </authorList>
    </citation>
    <scope>NUCLEOTIDE SEQUENCE</scope>
    <source>
        <strain evidence="1">20211129_DDA</strain>
        <tissue evidence="1">Liver</tissue>
    </source>
</reference>
<proteinExistence type="predicted"/>
<keyword evidence="2" id="KW-1185">Reference proteome</keyword>
<organism evidence="1 2">
    <name type="scientific">Pleurodeles waltl</name>
    <name type="common">Iberian ribbed newt</name>
    <dbReference type="NCBI Taxonomy" id="8319"/>
    <lineage>
        <taxon>Eukaryota</taxon>
        <taxon>Metazoa</taxon>
        <taxon>Chordata</taxon>
        <taxon>Craniata</taxon>
        <taxon>Vertebrata</taxon>
        <taxon>Euteleostomi</taxon>
        <taxon>Amphibia</taxon>
        <taxon>Batrachia</taxon>
        <taxon>Caudata</taxon>
        <taxon>Salamandroidea</taxon>
        <taxon>Salamandridae</taxon>
        <taxon>Pleurodelinae</taxon>
        <taxon>Pleurodeles</taxon>
    </lineage>
</organism>
<name>A0AAV7TP43_PLEWA</name>
<dbReference type="AlphaFoldDB" id="A0AAV7TP43"/>
<evidence type="ECO:0000313" key="1">
    <source>
        <dbReference type="EMBL" id="KAJ1178435.1"/>
    </source>
</evidence>